<reference evidence="2 3" key="1">
    <citation type="submission" date="2016-10" db="EMBL/GenBank/DDBJ databases">
        <authorList>
            <person name="de Groot N.N."/>
        </authorList>
    </citation>
    <scope>NUCLEOTIDE SEQUENCE [LARGE SCALE GENOMIC DNA]</scope>
    <source>
        <strain evidence="2 3">DSM 44908</strain>
    </source>
</reference>
<evidence type="ECO:0000313" key="3">
    <source>
        <dbReference type="Proteomes" id="UP000182054"/>
    </source>
</evidence>
<gene>
    <name evidence="2" type="ORF">SAMN05444374_11670</name>
</gene>
<protein>
    <submittedName>
        <fullName evidence="2">DNA binding domain-containing protein, excisionase family</fullName>
    </submittedName>
</protein>
<evidence type="ECO:0000313" key="2">
    <source>
        <dbReference type="EMBL" id="SFA60941.1"/>
    </source>
</evidence>
<dbReference type="Pfam" id="PF12728">
    <property type="entry name" value="HTH_17"/>
    <property type="match status" value="1"/>
</dbReference>
<sequence>MHIVRRWANFVHVSKSDLEQIPAAEAARTLGVDVRTVHRMIRRGQLRGNKVHEGLRAPFLVNKRDVESMSAERNPA</sequence>
<evidence type="ECO:0000259" key="1">
    <source>
        <dbReference type="Pfam" id="PF12728"/>
    </source>
</evidence>
<dbReference type="Proteomes" id="UP000182054">
    <property type="component" value="Unassembled WGS sequence"/>
</dbReference>
<dbReference type="EMBL" id="FOJN01000016">
    <property type="protein sequence ID" value="SFA60941.1"/>
    <property type="molecule type" value="Genomic_DNA"/>
</dbReference>
<dbReference type="AlphaFoldDB" id="A0A1I0UA74"/>
<proteinExistence type="predicted"/>
<feature type="domain" description="Helix-turn-helix" evidence="1">
    <location>
        <begin position="24"/>
        <end position="67"/>
    </location>
</feature>
<dbReference type="InterPro" id="IPR041657">
    <property type="entry name" value="HTH_17"/>
</dbReference>
<organism evidence="2 3">
    <name type="scientific">Rhodococcoides kroppenstedtii</name>
    <dbReference type="NCBI Taxonomy" id="293050"/>
    <lineage>
        <taxon>Bacteria</taxon>
        <taxon>Bacillati</taxon>
        <taxon>Actinomycetota</taxon>
        <taxon>Actinomycetes</taxon>
        <taxon>Mycobacteriales</taxon>
        <taxon>Nocardiaceae</taxon>
        <taxon>Rhodococcoides</taxon>
    </lineage>
</organism>
<name>A0A1I0UA74_9NOCA</name>
<accession>A0A1I0UA74</accession>